<feature type="compositionally biased region" description="Gly residues" evidence="9">
    <location>
        <begin position="490"/>
        <end position="501"/>
    </location>
</feature>
<dbReference type="InterPro" id="IPR006563">
    <property type="entry name" value="POX_dom"/>
</dbReference>
<dbReference type="SUPFAM" id="SSF46689">
    <property type="entry name" value="Homeodomain-like"/>
    <property type="match status" value="1"/>
</dbReference>
<evidence type="ECO:0000313" key="12">
    <source>
        <dbReference type="Proteomes" id="UP000594638"/>
    </source>
</evidence>
<keyword evidence="6" id="KW-0804">Transcription</keyword>
<dbReference type="PROSITE" id="PS50071">
    <property type="entry name" value="HOMEOBOX_2"/>
    <property type="match status" value="1"/>
</dbReference>
<sequence length="568" mass="64104">MDEIHHLTAGMGMIGFPGQAGNHHHQGGASSSKVAIGELTTNKFYQHGHDLTNDTLIVSPDWNLDHDPSTRCVFHCEGNERPSQGLSLSLSSSNPCTIGLQSCELRQQEGLRFSPSSSRDGFFDLQNQGHILIRNSKHLNPAQELLNEFCNPGTKITDHDHKSKLKINHRASDQRQDENVIKKQSLHFMDLLELQKRKTKLIQMIEEVDKRYKHYCHQMKGVISSFEEVAGAKAAAMYSALASKAMSRHFRCLRDGIISQIKATKKEMEDKSAADAPGSNRGDTPSLRILDQTLRKRKAIRQMKLMESHPWRPQRGLPERSVSVLRAWLFEHFLNPYPSDVDKHILAHQTGLSRSQEMTVSNWFINARVRLWKPMVEEMYIEELKDQEGMEFLDGSADILDENDGQQNQNPPPEVVHLELDQKPSSYKLVRSDSESLSPAEHYLHQHGFGRVADSYGGSMQLDFSAYNHDNSVSYTSENTGHGHGHGRGGGRGSQSSGGGVSLTLDLQHQGANYGENSFFYPRDHMENCPQVEISLLDSENQNFPRRNLMGAELLHDHLTWLMSKTNE</sequence>
<dbReference type="GO" id="GO:0006355">
    <property type="term" value="P:regulation of DNA-templated transcription"/>
    <property type="evidence" value="ECO:0007669"/>
    <property type="project" value="InterPro"/>
</dbReference>
<feature type="region of interest" description="Disordered" evidence="9">
    <location>
        <begin position="264"/>
        <end position="286"/>
    </location>
</feature>
<evidence type="ECO:0000256" key="4">
    <source>
        <dbReference type="ARBA" id="ARBA00023125"/>
    </source>
</evidence>
<evidence type="ECO:0000256" key="9">
    <source>
        <dbReference type="SAM" id="MobiDB-lite"/>
    </source>
</evidence>
<comment type="similarity">
    <text evidence="2">Belongs to the TALE/BELL homeobox family.</text>
</comment>
<feature type="region of interest" description="Disordered" evidence="9">
    <location>
        <begin position="475"/>
        <end position="503"/>
    </location>
</feature>
<feature type="compositionally biased region" description="Basic and acidic residues" evidence="9">
    <location>
        <begin position="264"/>
        <end position="273"/>
    </location>
</feature>
<keyword evidence="12" id="KW-1185">Reference proteome</keyword>
<dbReference type="Gene3D" id="1.10.10.60">
    <property type="entry name" value="Homeodomain-like"/>
    <property type="match status" value="1"/>
</dbReference>
<dbReference type="GO" id="GO:0003677">
    <property type="term" value="F:DNA binding"/>
    <property type="evidence" value="ECO:0007669"/>
    <property type="project" value="UniProtKB-UniRule"/>
</dbReference>
<dbReference type="OrthoDB" id="10056939at2759"/>
<dbReference type="Gramene" id="OE9A055150T1">
    <property type="protein sequence ID" value="OE9A055150C1"/>
    <property type="gene ID" value="OE9A055150"/>
</dbReference>
<feature type="domain" description="Homeobox" evidence="10">
    <location>
        <begin position="308"/>
        <end position="374"/>
    </location>
</feature>
<keyword evidence="5 8" id="KW-0371">Homeobox</keyword>
<evidence type="ECO:0000256" key="5">
    <source>
        <dbReference type="ARBA" id="ARBA00023155"/>
    </source>
</evidence>
<dbReference type="InterPro" id="IPR050224">
    <property type="entry name" value="TALE_homeobox"/>
</dbReference>
<dbReference type="InterPro" id="IPR008422">
    <property type="entry name" value="KN_HD"/>
</dbReference>
<protein>
    <submittedName>
        <fullName evidence="11">Homeobox BEL1 homolog</fullName>
    </submittedName>
</protein>
<comment type="caution">
    <text evidence="11">The sequence shown here is derived from an EMBL/GenBank/DDBJ whole genome shotgun (WGS) entry which is preliminary data.</text>
</comment>
<dbReference type="CDD" id="cd00086">
    <property type="entry name" value="homeodomain"/>
    <property type="match status" value="1"/>
</dbReference>
<organism evidence="11 12">
    <name type="scientific">Olea europaea subsp. europaea</name>
    <dbReference type="NCBI Taxonomy" id="158383"/>
    <lineage>
        <taxon>Eukaryota</taxon>
        <taxon>Viridiplantae</taxon>
        <taxon>Streptophyta</taxon>
        <taxon>Embryophyta</taxon>
        <taxon>Tracheophyta</taxon>
        <taxon>Spermatophyta</taxon>
        <taxon>Magnoliopsida</taxon>
        <taxon>eudicotyledons</taxon>
        <taxon>Gunneridae</taxon>
        <taxon>Pentapetalae</taxon>
        <taxon>asterids</taxon>
        <taxon>lamiids</taxon>
        <taxon>Lamiales</taxon>
        <taxon>Oleaceae</taxon>
        <taxon>Oleeae</taxon>
        <taxon>Olea</taxon>
    </lineage>
</organism>
<proteinExistence type="inferred from homology"/>
<dbReference type="GO" id="GO:0005634">
    <property type="term" value="C:nucleus"/>
    <property type="evidence" value="ECO:0007669"/>
    <property type="project" value="UniProtKB-SubCell"/>
</dbReference>
<keyword evidence="4 8" id="KW-0238">DNA-binding</keyword>
<evidence type="ECO:0000313" key="11">
    <source>
        <dbReference type="EMBL" id="CAA3002988.1"/>
    </source>
</evidence>
<keyword evidence="3" id="KW-0805">Transcription regulation</keyword>
<dbReference type="Pfam" id="PF07526">
    <property type="entry name" value="POX"/>
    <property type="match status" value="1"/>
</dbReference>
<dbReference type="SMART" id="SM00574">
    <property type="entry name" value="POX"/>
    <property type="match status" value="1"/>
</dbReference>
<name>A0A8S0TGJ0_OLEEU</name>
<dbReference type="AlphaFoldDB" id="A0A8S0TGJ0"/>
<feature type="DNA-binding region" description="Homeobox" evidence="8">
    <location>
        <begin position="310"/>
        <end position="375"/>
    </location>
</feature>
<evidence type="ECO:0000256" key="1">
    <source>
        <dbReference type="ARBA" id="ARBA00004123"/>
    </source>
</evidence>
<evidence type="ECO:0000256" key="7">
    <source>
        <dbReference type="ARBA" id="ARBA00023242"/>
    </source>
</evidence>
<evidence type="ECO:0000256" key="3">
    <source>
        <dbReference type="ARBA" id="ARBA00023015"/>
    </source>
</evidence>
<dbReference type="InterPro" id="IPR001356">
    <property type="entry name" value="HD"/>
</dbReference>
<dbReference type="InterPro" id="IPR009057">
    <property type="entry name" value="Homeodomain-like_sf"/>
</dbReference>
<comment type="subcellular location">
    <subcellularLocation>
        <location evidence="1 8">Nucleus</location>
    </subcellularLocation>
</comment>
<dbReference type="SMART" id="SM00389">
    <property type="entry name" value="HOX"/>
    <property type="match status" value="1"/>
</dbReference>
<reference evidence="11 12" key="1">
    <citation type="submission" date="2019-12" db="EMBL/GenBank/DDBJ databases">
        <authorList>
            <person name="Alioto T."/>
            <person name="Alioto T."/>
            <person name="Gomez Garrido J."/>
        </authorList>
    </citation>
    <scope>NUCLEOTIDE SEQUENCE [LARGE SCALE GENOMIC DNA]</scope>
</reference>
<evidence type="ECO:0000256" key="2">
    <source>
        <dbReference type="ARBA" id="ARBA00006454"/>
    </source>
</evidence>
<dbReference type="PANTHER" id="PTHR11850">
    <property type="entry name" value="HOMEOBOX PROTEIN TRANSCRIPTION FACTORS"/>
    <property type="match status" value="1"/>
</dbReference>
<evidence type="ECO:0000256" key="6">
    <source>
        <dbReference type="ARBA" id="ARBA00023163"/>
    </source>
</evidence>
<accession>A0A8S0TGJ0</accession>
<dbReference type="Pfam" id="PF05920">
    <property type="entry name" value="Homeobox_KN"/>
    <property type="match status" value="1"/>
</dbReference>
<evidence type="ECO:0000259" key="10">
    <source>
        <dbReference type="PROSITE" id="PS50071"/>
    </source>
</evidence>
<dbReference type="EMBL" id="CACTIH010005903">
    <property type="protein sequence ID" value="CAA3002988.1"/>
    <property type="molecule type" value="Genomic_DNA"/>
</dbReference>
<evidence type="ECO:0000256" key="8">
    <source>
        <dbReference type="PROSITE-ProRule" id="PRU00108"/>
    </source>
</evidence>
<dbReference type="Proteomes" id="UP000594638">
    <property type="component" value="Unassembled WGS sequence"/>
</dbReference>
<keyword evidence="7 8" id="KW-0539">Nucleus</keyword>
<gene>
    <name evidence="11" type="ORF">OLEA9_A055150</name>
</gene>